<dbReference type="EMBL" id="RIAR02000001">
    <property type="protein sequence ID" value="NSL90090.1"/>
    <property type="molecule type" value="Genomic_DNA"/>
</dbReference>
<organism evidence="3 4">
    <name type="scientific">Chitinophaga solisilvae</name>
    <dbReference type="NCBI Taxonomy" id="1233460"/>
    <lineage>
        <taxon>Bacteria</taxon>
        <taxon>Pseudomonadati</taxon>
        <taxon>Bacteroidota</taxon>
        <taxon>Chitinophagia</taxon>
        <taxon>Chitinophagales</taxon>
        <taxon>Chitinophagaceae</taxon>
        <taxon>Chitinophaga</taxon>
    </lineage>
</organism>
<accession>A0A3S1CTZ9</accession>
<gene>
    <name evidence="3" type="ORF">ECE50_024860</name>
</gene>
<evidence type="ECO:0000313" key="3">
    <source>
        <dbReference type="EMBL" id="NSL90090.1"/>
    </source>
</evidence>
<dbReference type="PANTHER" id="PTHR43682:SF1">
    <property type="entry name" value="LACTATE UTILIZATION PROTEIN C"/>
    <property type="match status" value="1"/>
</dbReference>
<dbReference type="AlphaFoldDB" id="A0A3S1CTZ9"/>
<evidence type="ECO:0000313" key="4">
    <source>
        <dbReference type="Proteomes" id="UP000281028"/>
    </source>
</evidence>
<sequence>MMMETTTRNQPPDARMQPAGQNACSDIPVSSKPAALLPVFEARLKAAGGDIFFPADAAAAQALLVSQYPQARVICSAAPEISGNKDFYCTGHPHDLADVDVGIIRACFGVAENGMVWLNQEDPLVSTLGFLAQHLVILLSPDQIVPDMYDAYLKVHLEDTAYGCFMMGPSATTDIGAVLVHGAQGAGSLRVYLLAS</sequence>
<feature type="region of interest" description="Disordered" evidence="1">
    <location>
        <begin position="1"/>
        <end position="23"/>
    </location>
</feature>
<feature type="domain" description="LUD" evidence="2">
    <location>
        <begin position="96"/>
        <end position="194"/>
    </location>
</feature>
<dbReference type="Pfam" id="PF02589">
    <property type="entry name" value="LUD_dom"/>
    <property type="match status" value="1"/>
</dbReference>
<proteinExistence type="predicted"/>
<dbReference type="Gene3D" id="3.40.50.10420">
    <property type="entry name" value="NagB/RpiA/CoA transferase-like"/>
    <property type="match status" value="1"/>
</dbReference>
<comment type="caution">
    <text evidence="3">The sequence shown here is derived from an EMBL/GenBank/DDBJ whole genome shotgun (WGS) entry which is preliminary data.</text>
</comment>
<dbReference type="InterPro" id="IPR024185">
    <property type="entry name" value="FTHF_cligase-like_sf"/>
</dbReference>
<reference evidence="3" key="1">
    <citation type="submission" date="2020-05" db="EMBL/GenBank/DDBJ databases">
        <title>Chitinophaga laudate sp. nov., isolated from a tropical peat swamp.</title>
        <authorList>
            <person name="Goh C.B.S."/>
            <person name="Lee M.S."/>
            <person name="Parimannan S."/>
            <person name="Pasbakhsh P."/>
            <person name="Yule C.M."/>
            <person name="Rajandas H."/>
            <person name="Loke S."/>
            <person name="Croft L."/>
            <person name="Tan J.B.L."/>
        </authorList>
    </citation>
    <scope>NUCLEOTIDE SEQUENCE</scope>
    <source>
        <strain evidence="3">Mgbs1</strain>
    </source>
</reference>
<dbReference type="Proteomes" id="UP000281028">
    <property type="component" value="Unassembled WGS sequence"/>
</dbReference>
<keyword evidence="4" id="KW-1185">Reference proteome</keyword>
<dbReference type="InterPro" id="IPR037171">
    <property type="entry name" value="NagB/RpiA_transferase-like"/>
</dbReference>
<protein>
    <submittedName>
        <fullName evidence="3">LUD domain-containing protein</fullName>
    </submittedName>
</protein>
<name>A0A3S1CTZ9_9BACT</name>
<evidence type="ECO:0000256" key="1">
    <source>
        <dbReference type="SAM" id="MobiDB-lite"/>
    </source>
</evidence>
<feature type="compositionally biased region" description="Polar residues" evidence="1">
    <location>
        <begin position="1"/>
        <end position="10"/>
    </location>
</feature>
<dbReference type="InterPro" id="IPR003741">
    <property type="entry name" value="LUD_dom"/>
</dbReference>
<dbReference type="OrthoDB" id="9794157at2"/>
<dbReference type="PANTHER" id="PTHR43682">
    <property type="entry name" value="LACTATE UTILIZATION PROTEIN C"/>
    <property type="match status" value="1"/>
</dbReference>
<dbReference type="SUPFAM" id="SSF100950">
    <property type="entry name" value="NagB/RpiA/CoA transferase-like"/>
    <property type="match status" value="1"/>
</dbReference>
<evidence type="ECO:0000259" key="2">
    <source>
        <dbReference type="Pfam" id="PF02589"/>
    </source>
</evidence>